<reference evidence="3 4" key="1">
    <citation type="submission" date="2022-03" db="EMBL/GenBank/DDBJ databases">
        <title>Complete genome sequence of Enterococcus innesii DB-1.</title>
        <authorList>
            <person name="Fukuda D."/>
            <person name="Nolasco-Hipolito C."/>
        </authorList>
    </citation>
    <scope>NUCLEOTIDE SEQUENCE [LARGE SCALE GENOMIC DNA]</scope>
    <source>
        <strain evidence="3 4">DB-1</strain>
    </source>
</reference>
<sequence>MFEFERIILLFFCYSFIGWLWETIYCSIKAGHFVYRGFLVGPITPIYGFGILGVVYLLRSIHQHIVLLFFAAAILVTILEYATSFLLEKLFHASWWDYNNVPLNINGRVALPISVFWGACCVIIVRFIHPQMLVFVQTLVERTGFLLPVFLLMILSFDMGYTLANLVAFQKAVQQVNQAFEQHKKELAENIEQYKNDWQGRFAAFPEEWRILKQNLPKLNFHQRRLLKNFQKLEINQIKSSQELSRFIEAIRRKK</sequence>
<accession>A0ABM7XPQ7</accession>
<dbReference type="GeneID" id="83456595"/>
<keyword evidence="2" id="KW-0472">Membrane</keyword>
<feature type="transmembrane region" description="Helical" evidence="2">
    <location>
        <begin position="149"/>
        <end position="169"/>
    </location>
</feature>
<proteinExistence type="predicted"/>
<dbReference type="Proteomes" id="UP000831692">
    <property type="component" value="Chromosome"/>
</dbReference>
<protein>
    <recommendedName>
        <fullName evidence="5">DUF1113 family protein</fullName>
    </recommendedName>
</protein>
<evidence type="ECO:0000256" key="2">
    <source>
        <dbReference type="SAM" id="Phobius"/>
    </source>
</evidence>
<evidence type="ECO:0000313" key="4">
    <source>
        <dbReference type="Proteomes" id="UP000831692"/>
    </source>
</evidence>
<feature type="transmembrane region" description="Helical" evidence="2">
    <location>
        <begin position="65"/>
        <end position="87"/>
    </location>
</feature>
<gene>
    <name evidence="3" type="ORF">ENLAB_05990</name>
</gene>
<keyword evidence="4" id="KW-1185">Reference proteome</keyword>
<evidence type="ECO:0008006" key="5">
    <source>
        <dbReference type="Google" id="ProtNLM"/>
    </source>
</evidence>
<dbReference type="InterPro" id="IPR010540">
    <property type="entry name" value="CmpB_TMEM229"/>
</dbReference>
<keyword evidence="1" id="KW-0175">Coiled coil</keyword>
<evidence type="ECO:0000256" key="1">
    <source>
        <dbReference type="SAM" id="Coils"/>
    </source>
</evidence>
<keyword evidence="2" id="KW-1133">Transmembrane helix</keyword>
<evidence type="ECO:0000313" key="3">
    <source>
        <dbReference type="EMBL" id="BDG67035.1"/>
    </source>
</evidence>
<feature type="coiled-coil region" evidence="1">
    <location>
        <begin position="166"/>
        <end position="197"/>
    </location>
</feature>
<feature type="transmembrane region" description="Helical" evidence="2">
    <location>
        <begin position="37"/>
        <end position="58"/>
    </location>
</feature>
<feature type="transmembrane region" description="Helical" evidence="2">
    <location>
        <begin position="7"/>
        <end position="25"/>
    </location>
</feature>
<dbReference type="EMBL" id="AP025635">
    <property type="protein sequence ID" value="BDG67035.1"/>
    <property type="molecule type" value="Genomic_DNA"/>
</dbReference>
<organism evidence="3 4">
    <name type="scientific">Enterococcus innesii</name>
    <dbReference type="NCBI Taxonomy" id="2839759"/>
    <lineage>
        <taxon>Bacteria</taxon>
        <taxon>Bacillati</taxon>
        <taxon>Bacillota</taxon>
        <taxon>Bacilli</taxon>
        <taxon>Lactobacillales</taxon>
        <taxon>Enterococcaceae</taxon>
        <taxon>Enterococcus</taxon>
    </lineage>
</organism>
<dbReference type="RefSeq" id="WP_244352526.1">
    <property type="nucleotide sequence ID" value="NZ_AP025635.1"/>
</dbReference>
<keyword evidence="2" id="KW-0812">Transmembrane</keyword>
<name>A0ABM7XPQ7_9ENTE</name>
<dbReference type="Pfam" id="PF06541">
    <property type="entry name" value="ABC_trans_CmpB"/>
    <property type="match status" value="1"/>
</dbReference>
<feature type="transmembrane region" description="Helical" evidence="2">
    <location>
        <begin position="107"/>
        <end position="128"/>
    </location>
</feature>